<feature type="compositionally biased region" description="Low complexity" evidence="6">
    <location>
        <begin position="289"/>
        <end position="304"/>
    </location>
</feature>
<reference evidence="8 9" key="1">
    <citation type="submission" date="2015-06" db="EMBL/GenBank/DDBJ databases">
        <title>Draft genome of the ant-associated black yeast Phialophora attae CBS 131958.</title>
        <authorList>
            <person name="Moreno L.F."/>
            <person name="Stielow B.J."/>
            <person name="de Hoog S."/>
            <person name="Vicente V.A."/>
            <person name="Weiss V.A."/>
            <person name="de Vries M."/>
            <person name="Cruz L.M."/>
            <person name="Souza E.M."/>
        </authorList>
    </citation>
    <scope>NUCLEOTIDE SEQUENCE [LARGE SCALE GENOMIC DNA]</scope>
    <source>
        <strain evidence="8 9">CBS 131958</strain>
    </source>
</reference>
<dbReference type="InterPro" id="IPR011009">
    <property type="entry name" value="Kinase-like_dom_sf"/>
</dbReference>
<comment type="caution">
    <text evidence="8">The sequence shown here is derived from an EMBL/GenBank/DDBJ whole genome shotgun (WGS) entry which is preliminary data.</text>
</comment>
<evidence type="ECO:0000313" key="8">
    <source>
        <dbReference type="EMBL" id="KPI45030.1"/>
    </source>
</evidence>
<dbReference type="PANTHER" id="PTHR11042:SF196">
    <property type="entry name" value="MITOSIS INHIBITOR PROTEIN KINASE SWE1"/>
    <property type="match status" value="1"/>
</dbReference>
<dbReference type="Pfam" id="PF00069">
    <property type="entry name" value="Pkinase"/>
    <property type="match status" value="1"/>
</dbReference>
<dbReference type="InterPro" id="IPR000719">
    <property type="entry name" value="Prot_kinase_dom"/>
</dbReference>
<dbReference type="Gene3D" id="1.10.510.10">
    <property type="entry name" value="Transferase(Phosphotransferase) domain 1"/>
    <property type="match status" value="1"/>
</dbReference>
<feature type="region of interest" description="Disordered" evidence="6">
    <location>
        <begin position="368"/>
        <end position="393"/>
    </location>
</feature>
<dbReference type="FunFam" id="3.30.200.20:FF:000611">
    <property type="entry name" value="Protein kinase, putative"/>
    <property type="match status" value="1"/>
</dbReference>
<gene>
    <name evidence="8" type="ORF">AB675_2740</name>
</gene>
<dbReference type="SMART" id="SM00220">
    <property type="entry name" value="S_TKc"/>
    <property type="match status" value="1"/>
</dbReference>
<evidence type="ECO:0000256" key="3">
    <source>
        <dbReference type="ARBA" id="ARBA00022777"/>
    </source>
</evidence>
<feature type="compositionally biased region" description="Polar residues" evidence="6">
    <location>
        <begin position="271"/>
        <end position="286"/>
    </location>
</feature>
<dbReference type="SUPFAM" id="SSF56112">
    <property type="entry name" value="Protein kinase-like (PK-like)"/>
    <property type="match status" value="1"/>
</dbReference>
<dbReference type="VEuPathDB" id="FungiDB:AB675_2740"/>
<dbReference type="AlphaFoldDB" id="A0A0N1P367"/>
<evidence type="ECO:0000256" key="4">
    <source>
        <dbReference type="ARBA" id="ARBA00022840"/>
    </source>
</evidence>
<evidence type="ECO:0000256" key="1">
    <source>
        <dbReference type="ARBA" id="ARBA00022679"/>
    </source>
</evidence>
<feature type="compositionally biased region" description="Polar residues" evidence="6">
    <location>
        <begin position="1"/>
        <end position="37"/>
    </location>
</feature>
<dbReference type="PROSITE" id="PS50011">
    <property type="entry name" value="PROTEIN_KINASE_DOM"/>
    <property type="match status" value="1"/>
</dbReference>
<dbReference type="GO" id="GO:0005634">
    <property type="term" value="C:nucleus"/>
    <property type="evidence" value="ECO:0007669"/>
    <property type="project" value="TreeGrafter"/>
</dbReference>
<dbReference type="InterPro" id="IPR050339">
    <property type="entry name" value="CC_SR_Kinase"/>
</dbReference>
<organism evidence="8 9">
    <name type="scientific">Cyphellophora attinorum</name>
    <dbReference type="NCBI Taxonomy" id="1664694"/>
    <lineage>
        <taxon>Eukaryota</taxon>
        <taxon>Fungi</taxon>
        <taxon>Dikarya</taxon>
        <taxon>Ascomycota</taxon>
        <taxon>Pezizomycotina</taxon>
        <taxon>Eurotiomycetes</taxon>
        <taxon>Chaetothyriomycetidae</taxon>
        <taxon>Chaetothyriales</taxon>
        <taxon>Cyphellophoraceae</taxon>
        <taxon>Cyphellophora</taxon>
    </lineage>
</organism>
<evidence type="ECO:0000256" key="5">
    <source>
        <dbReference type="ARBA" id="ARBA00037982"/>
    </source>
</evidence>
<evidence type="ECO:0000256" key="2">
    <source>
        <dbReference type="ARBA" id="ARBA00022741"/>
    </source>
</evidence>
<feature type="compositionally biased region" description="Polar residues" evidence="6">
    <location>
        <begin position="44"/>
        <end position="53"/>
    </location>
</feature>
<feature type="compositionally biased region" description="Basic and acidic residues" evidence="6">
    <location>
        <begin position="164"/>
        <end position="174"/>
    </location>
</feature>
<dbReference type="Proteomes" id="UP000038010">
    <property type="component" value="Unassembled WGS sequence"/>
</dbReference>
<evidence type="ECO:0000313" key="9">
    <source>
        <dbReference type="Proteomes" id="UP000038010"/>
    </source>
</evidence>
<keyword evidence="9" id="KW-1185">Reference proteome</keyword>
<keyword evidence="3 8" id="KW-0418">Kinase</keyword>
<feature type="region of interest" description="Disordered" evidence="6">
    <location>
        <begin position="1"/>
        <end position="147"/>
    </location>
</feature>
<feature type="region of interest" description="Disordered" evidence="6">
    <location>
        <begin position="223"/>
        <end position="256"/>
    </location>
</feature>
<dbReference type="GO" id="GO:0005737">
    <property type="term" value="C:cytoplasm"/>
    <property type="evidence" value="ECO:0007669"/>
    <property type="project" value="TreeGrafter"/>
</dbReference>
<dbReference type="Gene3D" id="3.30.200.20">
    <property type="entry name" value="Phosphorylase Kinase, domain 1"/>
    <property type="match status" value="1"/>
</dbReference>
<keyword evidence="1" id="KW-0808">Transferase</keyword>
<dbReference type="GO" id="GO:0004713">
    <property type="term" value="F:protein tyrosine kinase activity"/>
    <property type="evidence" value="ECO:0007669"/>
    <property type="project" value="TreeGrafter"/>
</dbReference>
<dbReference type="GeneID" id="28734615"/>
<feature type="region of interest" description="Disordered" evidence="6">
    <location>
        <begin position="164"/>
        <end position="209"/>
    </location>
</feature>
<feature type="region of interest" description="Disordered" evidence="6">
    <location>
        <begin position="336"/>
        <end position="355"/>
    </location>
</feature>
<protein>
    <submittedName>
        <fullName evidence="8">Mitosis inhibitor protein kinase wee1</fullName>
    </submittedName>
</protein>
<dbReference type="STRING" id="1664694.A0A0N1P367"/>
<feature type="compositionally biased region" description="Basic and acidic residues" evidence="6">
    <location>
        <begin position="60"/>
        <end position="69"/>
    </location>
</feature>
<keyword evidence="2" id="KW-0547">Nucleotide-binding</keyword>
<dbReference type="EMBL" id="LFJN01000002">
    <property type="protein sequence ID" value="KPI45030.1"/>
    <property type="molecule type" value="Genomic_DNA"/>
</dbReference>
<dbReference type="GO" id="GO:0110031">
    <property type="term" value="P:negative regulation of G2/MI transition of meiotic cell cycle"/>
    <property type="evidence" value="ECO:0007669"/>
    <property type="project" value="TreeGrafter"/>
</dbReference>
<feature type="region of interest" description="Disordered" evidence="6">
    <location>
        <begin position="269"/>
        <end position="329"/>
    </location>
</feature>
<name>A0A0N1P367_9EURO</name>
<accession>A0A0N1P367</accession>
<feature type="compositionally biased region" description="Low complexity" evidence="6">
    <location>
        <begin position="470"/>
        <end position="482"/>
    </location>
</feature>
<evidence type="ECO:0000256" key="6">
    <source>
        <dbReference type="SAM" id="MobiDB-lite"/>
    </source>
</evidence>
<feature type="domain" description="Protein kinase" evidence="7">
    <location>
        <begin position="694"/>
        <end position="1027"/>
    </location>
</feature>
<proteinExistence type="inferred from homology"/>
<feature type="compositionally biased region" description="Basic and acidic residues" evidence="6">
    <location>
        <begin position="233"/>
        <end position="250"/>
    </location>
</feature>
<sequence>MSSPFVYRNASSRQSRPGLRRTTQTTSNLRGRTSPKSPSRRILTESNSVTGTPLTLRKRSSTEADREQDTTSTSFSDDKENGSSQEDTLGSRHVYTRQEKRRSGGSMMSFMPPPQSPMKRSEPMAVDSTEIMSPSAKRRSLHGPSVGSDFFSIFESDTLSNAVHDNRSQDDNDWLRTASPLPSSRFSTVPKRASSLRKSTIQQRQAERSPFNMKFTQPTELESSLFSTTPFGKNDKSLRMSLDNHIDPMPRESPFSAQGHLLNASIHPATVQHQSQQEGVPSSSRHPLSRTVTQSSSTTSIQDDSPTHEPFHRPARPKSHDFSRSLPAGALNPLASADVSEHSSQSSFATPGAYKSAKPLPAAFMSTGLISKKNRNAEDPNGGLPKAHMPDTPCKRHSVLLPTNRFGNVKGVMKQNRESFGMPATPAEARSIRPLAFHSGNAIGLGARATRPSLMRKMSFASIGSEAKKSSQSPSQGQDSQSTESDLSPTPTRHFDEPLRGLSVSPSPRHGRNLSVPIAGSNPFPSSKLLPPIIQSPESVEDANDGTVNGSPSAIIASRIPVRKSQNPSASFTKNRMLKNMTSPTPLARSALVLSTQKSPVMTRTKSGCFTPVTPHGDRANRYSPHTPQEGCFPPDPSGLSISGRPSTRNGFTPAIPATPTGPREYFSNFSHRPSLDQNAARDATADSSLTSRFEKVDLVGTGEFSEVYRVSQPPQSSPYHKIYVTNGRSSSRSSMQERVWAVKKSRHAYTGYKDRQRKLKEVEILKVLGRSEHVIGFVDSWENEDHLYIQTEFCEEGTLSAFLSRIGAKARLDDFRIWKILLELSTGLQHIHDCGFIHLDLKPANVLISFEGALKIADFGMAVRWPAAAGTDGEGDREYIGPEVLTGKFDKPADVFALGLMMLETAGNVELPDNGASWQKLRSGDMSDVPSLTFSSDNSIVTRDASGNPVDEDLAAENVDHDMVDGVENAKDITPREGELLHPPQFMVDAEYPQSLDSIVRWMISPDPLQRPVASQILATEGVRFVGERRRAGATVYEGNWGPADEILRQDHEMIDV</sequence>
<dbReference type="OrthoDB" id="5337378at2759"/>
<comment type="similarity">
    <text evidence="5">Belongs to the protein kinase superfamily. Ser/Thr protein kinase family. GCN2 subfamily.</text>
</comment>
<keyword evidence="4" id="KW-0067">ATP-binding</keyword>
<feature type="compositionally biased region" description="Basic and acidic residues" evidence="6">
    <location>
        <begin position="305"/>
        <end position="323"/>
    </location>
</feature>
<dbReference type="InterPro" id="IPR008271">
    <property type="entry name" value="Ser/Thr_kinase_AS"/>
</dbReference>
<dbReference type="RefSeq" id="XP_018004993.1">
    <property type="nucleotide sequence ID" value="XM_018142735.1"/>
</dbReference>
<dbReference type="GO" id="GO:0005524">
    <property type="term" value="F:ATP binding"/>
    <property type="evidence" value="ECO:0007669"/>
    <property type="project" value="UniProtKB-KW"/>
</dbReference>
<feature type="region of interest" description="Disordered" evidence="6">
    <location>
        <begin position="462"/>
        <end position="532"/>
    </location>
</feature>
<evidence type="ECO:0000259" key="7">
    <source>
        <dbReference type="PROSITE" id="PS50011"/>
    </source>
</evidence>
<dbReference type="PROSITE" id="PS00108">
    <property type="entry name" value="PROTEIN_KINASE_ST"/>
    <property type="match status" value="1"/>
</dbReference>
<dbReference type="PANTHER" id="PTHR11042">
    <property type="entry name" value="EUKARYOTIC TRANSLATION INITIATION FACTOR 2-ALPHA KINASE EIF2-ALPHA KINASE -RELATED"/>
    <property type="match status" value="1"/>
</dbReference>